<comment type="caution">
    <text evidence="1">The sequence shown here is derived from an EMBL/GenBank/DDBJ whole genome shotgun (WGS) entry which is preliminary data.</text>
</comment>
<gene>
    <name evidence="1" type="ORF">SO486_09615</name>
</gene>
<accession>A0ABU5FDS0</accession>
<organism evidence="1 2">
    <name type="scientific">Pseudomonas salmasensis</name>
    <dbReference type="NCBI Taxonomy" id="2745514"/>
    <lineage>
        <taxon>Bacteria</taxon>
        <taxon>Pseudomonadati</taxon>
        <taxon>Pseudomonadota</taxon>
        <taxon>Gammaproteobacteria</taxon>
        <taxon>Pseudomonadales</taxon>
        <taxon>Pseudomonadaceae</taxon>
        <taxon>Pseudomonas</taxon>
    </lineage>
</organism>
<evidence type="ECO:0000313" key="1">
    <source>
        <dbReference type="EMBL" id="MDY4300245.1"/>
    </source>
</evidence>
<sequence>MPNLLPDALDLPRPTLVEADENGRVDSLTLLDGGNVSVCYDNMQATDRITLNWPLAGSPYPPIPPQNGNDAGCINIYIPPEYIALWLDNYVLFTYTVTRNGEDQTSLQGQVWISLPSNMPQERIVEAVDGKLDLSLLCCKDPILYIPPWAFIGTIQTINCYIGGVYPDGSKARLYPFKDEAVKDEDVRVGWRRAIPRELLQQLKNDSELFVSASVRFSLANPYRTFPSLVLTLLTEPHLELSSPELKEAVHTEFDGWVVNPINTVNGAHIVVAYEGMCSGDTVCPKLSGMPGPGTPVLECRQVIEGETSLVFAVAPSAIRANFDQTITLTYGVTRCDGSQWSSPERKMKVLGITGLPKSDIEQSTGNRLDLNTFRGDATGLVPIWSYALEPDCCWMWVTGTLEDGSDYHFYVLEGVPLNAAWLHDGIDTPISRAKLQKLADCSEFELHFAANFDGQCALETAVEFPVGKFSIEQEALTLPPPKVCQAVEDQLTIWNGRDGVTVRVQYERIGPKQMIDLKWVKPDGTSLPLESKPGNSDPGYVDFAIPREAVIQGAGKTILINYIVTSSCKLAPSKTLALKISVPTRLPTPVVPEATPPATQGGILDLQTFTGDAHITVYDANFDKAWWFAFEGQNAWLRVVGTLESGAPHTINVRMDPRVISEEVNNGLSAVLLRSELEKLKDHSPLTVFCEVTTDGSSSATDAVRFPSLELTVIVPPKIRYENFTGQPTRLISAGGSISIPTMNIRFLSGPGTMGISTYPSTPGMLEGQALVFADRLGQAPSHQRVRLDLTFTCKRVKCAYTWNHYPTTVSFYSPSGGYLGAVSLNGSPTHSWIDFPAPVGSVIGYIEISSGDWMYFDFFTFWL</sequence>
<keyword evidence="2" id="KW-1185">Reference proteome</keyword>
<proteinExistence type="predicted"/>
<name>A0ABU5FDS0_9PSED</name>
<dbReference type="EMBL" id="JAXGGE010000001">
    <property type="protein sequence ID" value="MDY4300245.1"/>
    <property type="molecule type" value="Genomic_DNA"/>
</dbReference>
<reference evidence="1 2" key="1">
    <citation type="submission" date="2023-11" db="EMBL/GenBank/DDBJ databases">
        <title>Genome sequence of Pseudomonas salmasensis Strain SLU99.</title>
        <authorList>
            <person name="Ghadamgahi F."/>
            <person name="Kalyandurg P.B."/>
            <person name="Catara V."/>
            <person name="Vetukuri R."/>
            <person name="Ghosh S."/>
        </authorList>
    </citation>
    <scope>NUCLEOTIDE SEQUENCE [LARGE SCALE GENOMIC DNA]</scope>
    <source>
        <strain evidence="1 2">SLU99</strain>
    </source>
</reference>
<evidence type="ECO:0000313" key="2">
    <source>
        <dbReference type="Proteomes" id="UP001277967"/>
    </source>
</evidence>
<dbReference type="Proteomes" id="UP001277967">
    <property type="component" value="Unassembled WGS sequence"/>
</dbReference>
<protein>
    <submittedName>
        <fullName evidence="1">Uncharacterized protein</fullName>
    </submittedName>
</protein>
<dbReference type="RefSeq" id="WP_320747064.1">
    <property type="nucleotide sequence ID" value="NZ_JAXGGE010000001.1"/>
</dbReference>